<dbReference type="EMBL" id="UZAN01039380">
    <property type="protein sequence ID" value="VDP65184.1"/>
    <property type="molecule type" value="Genomic_DNA"/>
</dbReference>
<evidence type="ECO:0000313" key="3">
    <source>
        <dbReference type="Proteomes" id="UP000272942"/>
    </source>
</evidence>
<evidence type="ECO:0000313" key="2">
    <source>
        <dbReference type="EMBL" id="VDP65184.1"/>
    </source>
</evidence>
<reference evidence="2 3" key="2">
    <citation type="submission" date="2018-11" db="EMBL/GenBank/DDBJ databases">
        <authorList>
            <consortium name="Pathogen Informatics"/>
        </authorList>
    </citation>
    <scope>NUCLEOTIDE SEQUENCE [LARGE SCALE GENOMIC DNA]</scope>
    <source>
        <strain evidence="2 3">Egypt</strain>
    </source>
</reference>
<accession>A0A183A4Y8</accession>
<dbReference type="WBParaSite" id="ECPE_0000202301-mRNA-1">
    <property type="protein sequence ID" value="ECPE_0000202301-mRNA-1"/>
    <property type="gene ID" value="ECPE_0000202301"/>
</dbReference>
<protein>
    <submittedName>
        <fullName evidence="4">Transposase</fullName>
    </submittedName>
</protein>
<gene>
    <name evidence="2" type="ORF">ECPE_LOCUS2023</name>
</gene>
<organism evidence="4">
    <name type="scientific">Echinostoma caproni</name>
    <dbReference type="NCBI Taxonomy" id="27848"/>
    <lineage>
        <taxon>Eukaryota</taxon>
        <taxon>Metazoa</taxon>
        <taxon>Spiralia</taxon>
        <taxon>Lophotrochozoa</taxon>
        <taxon>Platyhelminthes</taxon>
        <taxon>Trematoda</taxon>
        <taxon>Digenea</taxon>
        <taxon>Plagiorchiida</taxon>
        <taxon>Echinostomata</taxon>
        <taxon>Echinostomatoidea</taxon>
        <taxon>Echinostomatidae</taxon>
        <taxon>Echinostoma</taxon>
    </lineage>
</organism>
<evidence type="ECO:0000256" key="1">
    <source>
        <dbReference type="SAM" id="MobiDB-lite"/>
    </source>
</evidence>
<dbReference type="AlphaFoldDB" id="A0A183A4Y8"/>
<keyword evidence="3" id="KW-1185">Reference proteome</keyword>
<dbReference type="Proteomes" id="UP000272942">
    <property type="component" value="Unassembled WGS sequence"/>
</dbReference>
<reference evidence="4" key="1">
    <citation type="submission" date="2016-06" db="UniProtKB">
        <authorList>
            <consortium name="WormBaseParasite"/>
        </authorList>
    </citation>
    <scope>IDENTIFICATION</scope>
</reference>
<feature type="region of interest" description="Disordered" evidence="1">
    <location>
        <begin position="53"/>
        <end position="72"/>
    </location>
</feature>
<name>A0A183A4Y8_9TREM</name>
<proteinExistence type="predicted"/>
<sequence length="90" mass="10159">MRVALGCALPRYDDAVLAQIQISRSEDGNLSKCSRPRSDYAYRLVARVTSQTLEPVRDNHHHPRRETRVVGLKGSRPTIWSQAVFDTGQP</sequence>
<evidence type="ECO:0000313" key="4">
    <source>
        <dbReference type="WBParaSite" id="ECPE_0000202301-mRNA-1"/>
    </source>
</evidence>